<feature type="transmembrane region" description="Helical" evidence="1">
    <location>
        <begin position="49"/>
        <end position="77"/>
    </location>
</feature>
<keyword evidence="1" id="KW-0812">Transmembrane</keyword>
<dbReference type="AlphaFoldDB" id="X0RFM8"/>
<proteinExistence type="predicted"/>
<sequence>MSVAFRQLRVYVRGIIILTVAVAIALVLFKNRDHTVSVWFFGLTDDAEQINVVSLMLCTAAGTLVSWWALSLAWALWRDMREVKRLRTIDGARKVLDQRSAELEERERRVDGKLQEAIAKEQEDGDEQIDCADHPH</sequence>
<evidence type="ECO:0000256" key="1">
    <source>
        <dbReference type="SAM" id="Phobius"/>
    </source>
</evidence>
<keyword evidence="1" id="KW-0472">Membrane</keyword>
<protein>
    <recommendedName>
        <fullName evidence="3">Lipopolysaccharide assembly protein A domain-containing protein</fullName>
    </recommendedName>
</protein>
<gene>
    <name evidence="2" type="ORF">S01H1_14571</name>
</gene>
<accession>X0RFM8</accession>
<name>X0RFM8_9ZZZZ</name>
<evidence type="ECO:0008006" key="3">
    <source>
        <dbReference type="Google" id="ProtNLM"/>
    </source>
</evidence>
<keyword evidence="1" id="KW-1133">Transmembrane helix</keyword>
<reference evidence="2" key="1">
    <citation type="journal article" date="2014" name="Front. Microbiol.">
        <title>High frequency of phylogenetically diverse reductive dehalogenase-homologous genes in deep subseafloor sedimentary metagenomes.</title>
        <authorList>
            <person name="Kawai M."/>
            <person name="Futagami T."/>
            <person name="Toyoda A."/>
            <person name="Takaki Y."/>
            <person name="Nishi S."/>
            <person name="Hori S."/>
            <person name="Arai W."/>
            <person name="Tsubouchi T."/>
            <person name="Morono Y."/>
            <person name="Uchiyama I."/>
            <person name="Ito T."/>
            <person name="Fujiyama A."/>
            <person name="Inagaki F."/>
            <person name="Takami H."/>
        </authorList>
    </citation>
    <scope>NUCLEOTIDE SEQUENCE</scope>
    <source>
        <strain evidence="2">Expedition CK06-06</strain>
    </source>
</reference>
<comment type="caution">
    <text evidence="2">The sequence shown here is derived from an EMBL/GenBank/DDBJ whole genome shotgun (WGS) entry which is preliminary data.</text>
</comment>
<feature type="transmembrane region" description="Helical" evidence="1">
    <location>
        <begin position="12"/>
        <end position="29"/>
    </location>
</feature>
<organism evidence="2">
    <name type="scientific">marine sediment metagenome</name>
    <dbReference type="NCBI Taxonomy" id="412755"/>
    <lineage>
        <taxon>unclassified sequences</taxon>
        <taxon>metagenomes</taxon>
        <taxon>ecological metagenomes</taxon>
    </lineage>
</organism>
<dbReference type="EMBL" id="BARS01007588">
    <property type="protein sequence ID" value="GAF67563.1"/>
    <property type="molecule type" value="Genomic_DNA"/>
</dbReference>
<evidence type="ECO:0000313" key="2">
    <source>
        <dbReference type="EMBL" id="GAF67563.1"/>
    </source>
</evidence>